<evidence type="ECO:0000256" key="1">
    <source>
        <dbReference type="SAM" id="MobiDB-lite"/>
    </source>
</evidence>
<reference evidence="2" key="1">
    <citation type="submission" date="2021-06" db="EMBL/GenBank/DDBJ databases">
        <title>Comparative genomics, transcriptomics and evolutionary studies reveal genomic signatures of adaptation to plant cell wall in hemibiotrophic fungi.</title>
        <authorList>
            <consortium name="DOE Joint Genome Institute"/>
            <person name="Baroncelli R."/>
            <person name="Diaz J.F."/>
            <person name="Benocci T."/>
            <person name="Peng M."/>
            <person name="Battaglia E."/>
            <person name="Haridas S."/>
            <person name="Andreopoulos W."/>
            <person name="Labutti K."/>
            <person name="Pangilinan J."/>
            <person name="Floch G.L."/>
            <person name="Makela M.R."/>
            <person name="Henrissat B."/>
            <person name="Grigoriev I.V."/>
            <person name="Crouch J.A."/>
            <person name="De Vries R.P."/>
            <person name="Sukno S.A."/>
            <person name="Thon M.R."/>
        </authorList>
    </citation>
    <scope>NUCLEOTIDE SEQUENCE</scope>
    <source>
        <strain evidence="2">MAFF235873</strain>
    </source>
</reference>
<accession>A0AAD9HCD7</accession>
<protein>
    <submittedName>
        <fullName evidence="2">Uncharacterized protein</fullName>
    </submittedName>
</protein>
<dbReference type="Proteomes" id="UP001232148">
    <property type="component" value="Unassembled WGS sequence"/>
</dbReference>
<feature type="compositionally biased region" description="Low complexity" evidence="1">
    <location>
        <begin position="58"/>
        <end position="68"/>
    </location>
</feature>
<feature type="region of interest" description="Disordered" evidence="1">
    <location>
        <begin position="219"/>
        <end position="245"/>
    </location>
</feature>
<feature type="compositionally biased region" description="Low complexity" evidence="1">
    <location>
        <begin position="81"/>
        <end position="109"/>
    </location>
</feature>
<sequence>MGFFDRKKARATAPETVPVKPAPVNAAGNHHASSPPPPPPPLFSPYATSATQTPTCWQPQPHQQAYQAQHHHPPPPYRSPQQELQHQNQVQQQYQSQQQRHQRPQGWSQHPQRGPLPQTVAVNQSYHLHATPPPSFPHAAGAGPCPLGLDKFAGSVVTIAKDFASPHFLEQPNFHPHAVQLINSTAACADQIAGRFNDVVTLIDRERLVGNENALFSYHHQDDGGARKATREKESSSSSFSSSRGQSAAVAPSVVSGNYFAKVELYANSRLPMNLPPLRL</sequence>
<comment type="caution">
    <text evidence="2">The sequence shown here is derived from an EMBL/GenBank/DDBJ whole genome shotgun (WGS) entry which is preliminary data.</text>
</comment>
<feature type="compositionally biased region" description="Basic and acidic residues" evidence="1">
    <location>
        <begin position="219"/>
        <end position="235"/>
    </location>
</feature>
<evidence type="ECO:0000313" key="2">
    <source>
        <dbReference type="EMBL" id="KAK2026431.1"/>
    </source>
</evidence>
<dbReference type="EMBL" id="MU842915">
    <property type="protein sequence ID" value="KAK2026431.1"/>
    <property type="molecule type" value="Genomic_DNA"/>
</dbReference>
<gene>
    <name evidence="2" type="ORF">LX32DRAFT_641905</name>
</gene>
<name>A0AAD9HCD7_9PEZI</name>
<evidence type="ECO:0000313" key="3">
    <source>
        <dbReference type="Proteomes" id="UP001232148"/>
    </source>
</evidence>
<proteinExistence type="predicted"/>
<dbReference type="AlphaFoldDB" id="A0AAD9HCD7"/>
<organism evidence="2 3">
    <name type="scientific">Colletotrichum zoysiae</name>
    <dbReference type="NCBI Taxonomy" id="1216348"/>
    <lineage>
        <taxon>Eukaryota</taxon>
        <taxon>Fungi</taxon>
        <taxon>Dikarya</taxon>
        <taxon>Ascomycota</taxon>
        <taxon>Pezizomycotina</taxon>
        <taxon>Sordariomycetes</taxon>
        <taxon>Hypocreomycetidae</taxon>
        <taxon>Glomerellales</taxon>
        <taxon>Glomerellaceae</taxon>
        <taxon>Colletotrichum</taxon>
        <taxon>Colletotrichum graminicola species complex</taxon>
    </lineage>
</organism>
<feature type="region of interest" description="Disordered" evidence="1">
    <location>
        <begin position="1"/>
        <end position="117"/>
    </location>
</feature>
<feature type="compositionally biased region" description="Polar residues" evidence="1">
    <location>
        <begin position="46"/>
        <end position="57"/>
    </location>
</feature>
<keyword evidence="3" id="KW-1185">Reference proteome</keyword>
<feature type="compositionally biased region" description="Pro residues" evidence="1">
    <location>
        <begin position="34"/>
        <end position="43"/>
    </location>
</feature>